<evidence type="ECO:0000313" key="2">
    <source>
        <dbReference type="Proteomes" id="UP000176253"/>
    </source>
</evidence>
<dbReference type="AlphaFoldDB" id="A0A1F6A483"/>
<protein>
    <submittedName>
        <fullName evidence="1">Uncharacterized protein</fullName>
    </submittedName>
</protein>
<organism evidence="1 2">
    <name type="scientific">Candidatus Gottesmanbacteria bacterium RIFCSPHIGHO2_02_FULL_39_14</name>
    <dbReference type="NCBI Taxonomy" id="1798383"/>
    <lineage>
        <taxon>Bacteria</taxon>
        <taxon>Candidatus Gottesmaniibacteriota</taxon>
    </lineage>
</organism>
<gene>
    <name evidence="1" type="ORF">A3D78_04330</name>
</gene>
<name>A0A1F6A483_9BACT</name>
<dbReference type="Proteomes" id="UP000176253">
    <property type="component" value="Unassembled WGS sequence"/>
</dbReference>
<dbReference type="EMBL" id="MFJM01000006">
    <property type="protein sequence ID" value="OGG19077.1"/>
    <property type="molecule type" value="Genomic_DNA"/>
</dbReference>
<dbReference type="STRING" id="1798383.A3D78_04330"/>
<sequence>MNTIAYTAEIQIIKTSLTPTFPPEFTIDHIKEWNETFAGKEVEVVTSHPSNISRDPFDGSQHISAEEGMKGGHKPNHTLYRAGSLLLPSVWWMDEQGLIDWKGIKNVRNYSYLE</sequence>
<accession>A0A1F6A483</accession>
<comment type="caution">
    <text evidence="1">The sequence shown here is derived from an EMBL/GenBank/DDBJ whole genome shotgun (WGS) entry which is preliminary data.</text>
</comment>
<proteinExistence type="predicted"/>
<evidence type="ECO:0000313" key="1">
    <source>
        <dbReference type="EMBL" id="OGG19077.1"/>
    </source>
</evidence>
<reference evidence="1 2" key="1">
    <citation type="journal article" date="2016" name="Nat. Commun.">
        <title>Thousands of microbial genomes shed light on interconnected biogeochemical processes in an aquifer system.</title>
        <authorList>
            <person name="Anantharaman K."/>
            <person name="Brown C.T."/>
            <person name="Hug L.A."/>
            <person name="Sharon I."/>
            <person name="Castelle C.J."/>
            <person name="Probst A.J."/>
            <person name="Thomas B.C."/>
            <person name="Singh A."/>
            <person name="Wilkins M.J."/>
            <person name="Karaoz U."/>
            <person name="Brodie E.L."/>
            <person name="Williams K.H."/>
            <person name="Hubbard S.S."/>
            <person name="Banfield J.F."/>
        </authorList>
    </citation>
    <scope>NUCLEOTIDE SEQUENCE [LARGE SCALE GENOMIC DNA]</scope>
</reference>